<keyword evidence="2" id="KW-1185">Reference proteome</keyword>
<dbReference type="Proteomes" id="UP000830055">
    <property type="component" value="Chromosome"/>
</dbReference>
<evidence type="ECO:0000313" key="2">
    <source>
        <dbReference type="Proteomes" id="UP000830055"/>
    </source>
</evidence>
<gene>
    <name evidence="1" type="ORF">DPPLL_30660</name>
</gene>
<reference evidence="1 2" key="1">
    <citation type="submission" date="2022-01" db="EMBL/GenBank/DDBJ databases">
        <title>Desulfofustis limnae sp. nov., a novel mesophilic sulfate-reducing bacterium isolated from marsh soil.</title>
        <authorList>
            <person name="Watanabe M."/>
            <person name="Takahashi A."/>
            <person name="Kojima H."/>
            <person name="Fukui M."/>
        </authorList>
    </citation>
    <scope>NUCLEOTIDE SEQUENCE [LARGE SCALE GENOMIC DNA]</scope>
    <source>
        <strain evidence="1 2">PPLL</strain>
    </source>
</reference>
<organism evidence="1 2">
    <name type="scientific">Desulfofustis limnaeus</name>
    <dbReference type="NCBI Taxonomy" id="2740163"/>
    <lineage>
        <taxon>Bacteria</taxon>
        <taxon>Pseudomonadati</taxon>
        <taxon>Thermodesulfobacteriota</taxon>
        <taxon>Desulfobulbia</taxon>
        <taxon>Desulfobulbales</taxon>
        <taxon>Desulfocapsaceae</taxon>
        <taxon>Desulfofustis</taxon>
    </lineage>
</organism>
<proteinExistence type="predicted"/>
<protein>
    <recommendedName>
        <fullName evidence="3">Cytoplasmic protein</fullName>
    </recommendedName>
</protein>
<sequence length="129" mass="14026">MKNNGDVHFSAGKQVSFAGTDVVVQELTVSQVRQIMDDLENNPAGHFIDELLDSKMPAAAIALSTGMPLDELAQHQPSALDELAKEVEQANPFFTGLIQRRLKLYQEMKGAIRKHSESLSNSSTGTSAN</sequence>
<dbReference type="EMBL" id="AP025516">
    <property type="protein sequence ID" value="BDD88701.1"/>
    <property type="molecule type" value="Genomic_DNA"/>
</dbReference>
<evidence type="ECO:0000313" key="1">
    <source>
        <dbReference type="EMBL" id="BDD88701.1"/>
    </source>
</evidence>
<name>A0ABN6MA70_9BACT</name>
<evidence type="ECO:0008006" key="3">
    <source>
        <dbReference type="Google" id="ProtNLM"/>
    </source>
</evidence>
<dbReference type="RefSeq" id="WP_284152035.1">
    <property type="nucleotide sequence ID" value="NZ_AP025516.1"/>
</dbReference>
<accession>A0ABN6MA70</accession>